<name>A0A8S1SLG5_9CILI</name>
<protein>
    <submittedName>
        <fullName evidence="1">Uncharacterized protein</fullName>
    </submittedName>
</protein>
<proteinExistence type="predicted"/>
<evidence type="ECO:0000313" key="2">
    <source>
        <dbReference type="Proteomes" id="UP000689195"/>
    </source>
</evidence>
<gene>
    <name evidence="1" type="ORF">PPENT_87.1.T0090001</name>
</gene>
<accession>A0A8S1SLG5</accession>
<dbReference type="Proteomes" id="UP000689195">
    <property type="component" value="Unassembled WGS sequence"/>
</dbReference>
<comment type="caution">
    <text evidence="1">The sequence shown here is derived from an EMBL/GenBank/DDBJ whole genome shotgun (WGS) entry which is preliminary data.</text>
</comment>
<reference evidence="1" key="1">
    <citation type="submission" date="2021-01" db="EMBL/GenBank/DDBJ databases">
        <authorList>
            <consortium name="Genoscope - CEA"/>
            <person name="William W."/>
        </authorList>
    </citation>
    <scope>NUCLEOTIDE SEQUENCE</scope>
</reference>
<organism evidence="1 2">
    <name type="scientific">Paramecium pentaurelia</name>
    <dbReference type="NCBI Taxonomy" id="43138"/>
    <lineage>
        <taxon>Eukaryota</taxon>
        <taxon>Sar</taxon>
        <taxon>Alveolata</taxon>
        <taxon>Ciliophora</taxon>
        <taxon>Intramacronucleata</taxon>
        <taxon>Oligohymenophorea</taxon>
        <taxon>Peniculida</taxon>
        <taxon>Parameciidae</taxon>
        <taxon>Paramecium</taxon>
    </lineage>
</organism>
<dbReference type="AlphaFoldDB" id="A0A8S1SLG5"/>
<dbReference type="EMBL" id="CAJJDO010000009">
    <property type="protein sequence ID" value="CAD8140296.1"/>
    <property type="molecule type" value="Genomic_DNA"/>
</dbReference>
<sequence>MNKDVLEQHMKATFNKFIQDSPKKHNREESKIYVKEQECFGKKFVIN</sequence>
<evidence type="ECO:0000313" key="1">
    <source>
        <dbReference type="EMBL" id="CAD8140296.1"/>
    </source>
</evidence>
<keyword evidence="2" id="KW-1185">Reference proteome</keyword>